<proteinExistence type="predicted"/>
<dbReference type="InterPro" id="IPR025374">
    <property type="entry name" value="DUF4364"/>
</dbReference>
<comment type="caution">
    <text evidence="1">The sequence shown here is derived from an EMBL/GenBank/DDBJ whole genome shotgun (WGS) entry which is preliminary data.</text>
</comment>
<dbReference type="Gene3D" id="1.10.10.10">
    <property type="entry name" value="Winged helix-like DNA-binding domain superfamily/Winged helix DNA-binding domain"/>
    <property type="match status" value="1"/>
</dbReference>
<dbReference type="Pfam" id="PF14277">
    <property type="entry name" value="DUF4364"/>
    <property type="match status" value="1"/>
</dbReference>
<protein>
    <recommendedName>
        <fullName evidence="3">DUF4364 domain-containing protein</fullName>
    </recommendedName>
</protein>
<dbReference type="SUPFAM" id="SSF46785">
    <property type="entry name" value="Winged helix' DNA-binding domain"/>
    <property type="match status" value="1"/>
</dbReference>
<evidence type="ECO:0008006" key="3">
    <source>
        <dbReference type="Google" id="ProtNLM"/>
    </source>
</evidence>
<dbReference type="RefSeq" id="WP_046823525.1">
    <property type="nucleotide sequence ID" value="NZ_JBCLWQ010000002.1"/>
</dbReference>
<reference evidence="1 2" key="1">
    <citation type="submission" date="2015-04" db="EMBL/GenBank/DDBJ databases">
        <title>Microcin producing Clostridium sp. JC272T.</title>
        <authorList>
            <person name="Jyothsna T."/>
            <person name="Sasikala C."/>
            <person name="Ramana C."/>
        </authorList>
    </citation>
    <scope>NUCLEOTIDE SEQUENCE [LARGE SCALE GENOMIC DNA]</scope>
    <source>
        <strain evidence="1 2">JC272</strain>
    </source>
</reference>
<evidence type="ECO:0000313" key="2">
    <source>
        <dbReference type="Proteomes" id="UP000034407"/>
    </source>
</evidence>
<dbReference type="AlphaFoldDB" id="A0A0M3DH01"/>
<keyword evidence="2" id="KW-1185">Reference proteome</keyword>
<evidence type="ECO:0000313" key="1">
    <source>
        <dbReference type="EMBL" id="KKY00739.1"/>
    </source>
</evidence>
<dbReference type="EMBL" id="LBBT01000247">
    <property type="protein sequence ID" value="KKY00739.1"/>
    <property type="molecule type" value="Genomic_DNA"/>
</dbReference>
<dbReference type="Proteomes" id="UP000034407">
    <property type="component" value="Unassembled WGS sequence"/>
</dbReference>
<gene>
    <name evidence="1" type="ORF">VN21_12450</name>
</gene>
<dbReference type="OrthoDB" id="9783597at2"/>
<sequence length="178" mass="20950">MFENSSEELAYHKLLILYVLEKANMDLTNSQITQVILETEVMNYFSLQQFLSQLMDAKFLKIYEDSNREYYTLTQKGIETLNYFLSRIPSQITEKLDEYIKLNKENLLADTQVKSSFVKQSDNEYIVNLRVIENQSNLIDLNLNVSSEKQAKLICDNWKKNASYMYAEIIELLITNKK</sequence>
<dbReference type="PATRIC" id="fig|1629550.3.peg.1933"/>
<dbReference type="InterPro" id="IPR036390">
    <property type="entry name" value="WH_DNA-bd_sf"/>
</dbReference>
<organism evidence="1 2">
    <name type="scientific">Paraclostridium benzoelyticum</name>
    <dbReference type="NCBI Taxonomy" id="1629550"/>
    <lineage>
        <taxon>Bacteria</taxon>
        <taxon>Bacillati</taxon>
        <taxon>Bacillota</taxon>
        <taxon>Clostridia</taxon>
        <taxon>Peptostreptococcales</taxon>
        <taxon>Peptostreptococcaceae</taxon>
        <taxon>Paraclostridium</taxon>
    </lineage>
</organism>
<dbReference type="InterPro" id="IPR036388">
    <property type="entry name" value="WH-like_DNA-bd_sf"/>
</dbReference>
<name>A0A0M3DH01_9FIRM</name>
<accession>A0A0M3DH01</accession>